<evidence type="ECO:0000256" key="1">
    <source>
        <dbReference type="SAM" id="SignalP"/>
    </source>
</evidence>
<dbReference type="SUPFAM" id="SSF103515">
    <property type="entry name" value="Autotransporter"/>
    <property type="match status" value="1"/>
</dbReference>
<dbReference type="InterPro" id="IPR036709">
    <property type="entry name" value="Autotransporte_beta_dom_sf"/>
</dbReference>
<name>A0A0C1ZGV7_9VIBR</name>
<proteinExistence type="predicted"/>
<reference evidence="2 3" key="1">
    <citation type="submission" date="2014-07" db="EMBL/GenBank/DDBJ databases">
        <title>Unique and conserved regions in Vibrio harveyi and related species in comparison with the shrimp pathogen Vibrio harveyi CAIM 1792.</title>
        <authorList>
            <person name="Espinoza-Valles I."/>
            <person name="Vora G."/>
            <person name="Leekitcharoenphon P."/>
            <person name="Ussery D."/>
            <person name="Hoj L."/>
            <person name="Gomez-Gil B."/>
        </authorList>
    </citation>
    <scope>NUCLEOTIDE SEQUENCE [LARGE SCALE GENOMIC DNA]</scope>
    <source>
        <strain evidence="3">CAIM 1854 / LMG 25443</strain>
    </source>
</reference>
<protein>
    <recommendedName>
        <fullName evidence="4">Outer membrane protein beta-barrel domain-containing protein</fullName>
    </recommendedName>
</protein>
<dbReference type="AlphaFoldDB" id="A0A0C1ZGV7"/>
<evidence type="ECO:0008006" key="4">
    <source>
        <dbReference type="Google" id="ProtNLM"/>
    </source>
</evidence>
<dbReference type="RefSeq" id="WP_009706222.1">
    <property type="nucleotide sequence ID" value="NZ_BAOH01000007.1"/>
</dbReference>
<evidence type="ECO:0000313" key="3">
    <source>
        <dbReference type="Proteomes" id="UP000031586"/>
    </source>
</evidence>
<sequence length="176" mass="18901">MTITSKRILALTTLATVTASGHALAEGRNNSIEAGATFVGDHEMYTLGYSRDVGNNIVTGGGIFVGSDAIDMPVKNDQDAWGMYANIGYRFEIAEFDIIPKLGINYFNADVDINGGTHSGQSMNIDSVYASVGGTVNWRMVGLTVDYGKINDSAVNPINGKEFEEDVVRATLSFNF</sequence>
<keyword evidence="1" id="KW-0732">Signal</keyword>
<organism evidence="2 3">
    <name type="scientific">Vibrio owensii CAIM 1854 = LMG 25443</name>
    <dbReference type="NCBI Taxonomy" id="1229493"/>
    <lineage>
        <taxon>Bacteria</taxon>
        <taxon>Pseudomonadati</taxon>
        <taxon>Pseudomonadota</taxon>
        <taxon>Gammaproteobacteria</taxon>
        <taxon>Vibrionales</taxon>
        <taxon>Vibrionaceae</taxon>
        <taxon>Vibrio</taxon>
    </lineage>
</organism>
<dbReference type="PATRIC" id="fig|1229493.5.peg.2091"/>
<feature type="signal peptide" evidence="1">
    <location>
        <begin position="1"/>
        <end position="25"/>
    </location>
</feature>
<accession>A0A0C1ZGV7</accession>
<comment type="caution">
    <text evidence="2">The sequence shown here is derived from an EMBL/GenBank/DDBJ whole genome shotgun (WGS) entry which is preliminary data.</text>
</comment>
<gene>
    <name evidence="2" type="ORF">H735_14740</name>
</gene>
<dbReference type="EMBL" id="JPRD01000023">
    <property type="protein sequence ID" value="KIF52396.1"/>
    <property type="molecule type" value="Genomic_DNA"/>
</dbReference>
<evidence type="ECO:0000313" key="2">
    <source>
        <dbReference type="EMBL" id="KIF52396.1"/>
    </source>
</evidence>
<feature type="chain" id="PRO_5002157152" description="Outer membrane protein beta-barrel domain-containing protein" evidence="1">
    <location>
        <begin position="26"/>
        <end position="176"/>
    </location>
</feature>
<dbReference type="Proteomes" id="UP000031586">
    <property type="component" value="Unassembled WGS sequence"/>
</dbReference>